<organism evidence="1 2">
    <name type="scientific">Mucilaginibacter sabulilitoris</name>
    <dbReference type="NCBI Taxonomy" id="1173583"/>
    <lineage>
        <taxon>Bacteria</taxon>
        <taxon>Pseudomonadati</taxon>
        <taxon>Bacteroidota</taxon>
        <taxon>Sphingobacteriia</taxon>
        <taxon>Sphingobacteriales</taxon>
        <taxon>Sphingobacteriaceae</taxon>
        <taxon>Mucilaginibacter</taxon>
    </lineage>
</organism>
<protein>
    <submittedName>
        <fullName evidence="1">Uncharacterized protein</fullName>
    </submittedName>
</protein>
<sequence length="250" mass="28670">MVEKLKVPVDRNRKDTIVLMISIGKRSHLTNCTYQRMHHWANRHGYQAMLITKSISDSPMAPHFNKLIAHRAAPGFKRYIIVDDDILLKTDAPAMEDVPEGLIGLVPDANQSCTQAKHVQWTANTGFIVAGSEALHLLEQAFRNGEYPYSCWDGSNRGIWGPHDQAALNDVVFKENAVYKLDWRWNYQAVVDFYGRGEGWETWANKKCYRLGYYISLLLPSGVNRKLINSCFGLHMTMGVYPRFFSHIHR</sequence>
<reference evidence="1 2" key="1">
    <citation type="submission" date="2023-11" db="EMBL/GenBank/DDBJ databases">
        <title>Analysis of the Genomes of Mucilaginibacter gossypii cycad 4 and M. sabulilitoris SNA2: microbes with the potential for plant growth promotion.</title>
        <authorList>
            <person name="Hirsch A.M."/>
            <person name="Humm E."/>
            <person name="Rubbi M."/>
            <person name="Del Vecchio G."/>
            <person name="Ha S.M."/>
            <person name="Pellegrini M."/>
            <person name="Gunsalus R.P."/>
        </authorList>
    </citation>
    <scope>NUCLEOTIDE SEQUENCE [LARGE SCALE GENOMIC DNA]</scope>
    <source>
        <strain evidence="1 2">SNA2</strain>
    </source>
</reference>
<evidence type="ECO:0000313" key="1">
    <source>
        <dbReference type="EMBL" id="WPU91658.1"/>
    </source>
</evidence>
<dbReference type="Proteomes" id="UP001324380">
    <property type="component" value="Chromosome"/>
</dbReference>
<gene>
    <name evidence="1" type="ORF">SNE25_20275</name>
</gene>
<evidence type="ECO:0000313" key="2">
    <source>
        <dbReference type="Proteomes" id="UP001324380"/>
    </source>
</evidence>
<dbReference type="Gene3D" id="3.90.550.10">
    <property type="entry name" value="Spore Coat Polysaccharide Biosynthesis Protein SpsA, Chain A"/>
    <property type="match status" value="1"/>
</dbReference>
<proteinExistence type="predicted"/>
<dbReference type="InterPro" id="IPR029044">
    <property type="entry name" value="Nucleotide-diphossugar_trans"/>
</dbReference>
<name>A0ABZ0THI6_9SPHI</name>
<keyword evidence="2" id="KW-1185">Reference proteome</keyword>
<accession>A0ABZ0THI6</accession>
<dbReference type="SUPFAM" id="SSF53448">
    <property type="entry name" value="Nucleotide-diphospho-sugar transferases"/>
    <property type="match status" value="1"/>
</dbReference>
<dbReference type="EMBL" id="CP139558">
    <property type="protein sequence ID" value="WPU91658.1"/>
    <property type="molecule type" value="Genomic_DNA"/>
</dbReference>
<dbReference type="RefSeq" id="WP_321560824.1">
    <property type="nucleotide sequence ID" value="NZ_CP139558.1"/>
</dbReference>